<keyword evidence="2" id="KW-0472">Membrane</keyword>
<dbReference type="AlphaFoldDB" id="A0A5R9GZ97"/>
<dbReference type="SUPFAM" id="SSF110997">
    <property type="entry name" value="Sporulation related repeat"/>
    <property type="match status" value="1"/>
</dbReference>
<keyword evidence="2" id="KW-0812">Transmembrane</keyword>
<dbReference type="Gene3D" id="3.30.70.1070">
    <property type="entry name" value="Sporulation related repeat"/>
    <property type="match status" value="1"/>
</dbReference>
<feature type="transmembrane region" description="Helical" evidence="2">
    <location>
        <begin position="16"/>
        <end position="33"/>
    </location>
</feature>
<evidence type="ECO:0000313" key="5">
    <source>
        <dbReference type="Proteomes" id="UP000306585"/>
    </source>
</evidence>
<gene>
    <name evidence="4" type="ORF">FEF65_01270</name>
</gene>
<accession>A0A5R9GZ97</accession>
<organism evidence="4 5">
    <name type="scientific">Mariprofundus erugo</name>
    <dbReference type="NCBI Taxonomy" id="2528639"/>
    <lineage>
        <taxon>Bacteria</taxon>
        <taxon>Pseudomonadati</taxon>
        <taxon>Pseudomonadota</taxon>
        <taxon>Candidatius Mariprofundia</taxon>
        <taxon>Mariprofundales</taxon>
        <taxon>Mariprofundaceae</taxon>
        <taxon>Mariprofundus</taxon>
    </lineage>
</organism>
<dbReference type="EMBL" id="VBRY01000001">
    <property type="protein sequence ID" value="TLS69147.1"/>
    <property type="molecule type" value="Genomic_DNA"/>
</dbReference>
<dbReference type="Proteomes" id="UP000306585">
    <property type="component" value="Unassembled WGS sequence"/>
</dbReference>
<reference evidence="4 5" key="1">
    <citation type="journal article" date="2019" name="Appl. Environ. Microbiol.">
        <title>Environmental Evidence and Genomic Insight of Iron-oxidizing Bacteria Preference Towards More Corrosion Resistant Stainless Steel at Higher Salinities.</title>
        <authorList>
            <person name="Garrison C.E."/>
            <person name="Price K.A."/>
            <person name="Field E.K."/>
        </authorList>
    </citation>
    <scope>NUCLEOTIDE SEQUENCE [LARGE SCALE GENOMIC DNA]</scope>
    <source>
        <strain evidence="4 5">P3</strain>
    </source>
</reference>
<feature type="compositionally biased region" description="Basic and acidic residues" evidence="1">
    <location>
        <begin position="56"/>
        <end position="66"/>
    </location>
</feature>
<keyword evidence="5" id="KW-1185">Reference proteome</keyword>
<sequence length="202" mass="22104">MSESTHWQASQAEHRIAWITAGICIALLFIASLRPQWFEFSLPSFDNNTSFTSLHEDEPVAARPEAEVPSEPEPQQAEVIPPPAEKKIATVTPSTPVAEPAKKSPAKEMIHERQPPRQVTRQPAQPANGYYVQLGAFSEQPRAQGLADRLTSLGFQAQVVTRGKLHAVWAGPAPTQLKAEQLQKAIASKLSNKGFITHQTGT</sequence>
<proteinExistence type="predicted"/>
<dbReference type="PANTHER" id="PTHR38687">
    <property type="entry name" value="CELL DIVISION PROTEIN DEDD-RELATED"/>
    <property type="match status" value="1"/>
</dbReference>
<dbReference type="Pfam" id="PF05036">
    <property type="entry name" value="SPOR"/>
    <property type="match status" value="1"/>
</dbReference>
<keyword evidence="2" id="KW-1133">Transmembrane helix</keyword>
<feature type="domain" description="SPOR" evidence="3">
    <location>
        <begin position="124"/>
        <end position="199"/>
    </location>
</feature>
<name>A0A5R9GZ97_9PROT</name>
<evidence type="ECO:0000259" key="3">
    <source>
        <dbReference type="PROSITE" id="PS51724"/>
    </source>
</evidence>
<dbReference type="InterPro" id="IPR007730">
    <property type="entry name" value="SPOR-like_dom"/>
</dbReference>
<evidence type="ECO:0000256" key="2">
    <source>
        <dbReference type="SAM" id="Phobius"/>
    </source>
</evidence>
<dbReference type="RefSeq" id="WP_138237963.1">
    <property type="nucleotide sequence ID" value="NZ_VBRY01000001.1"/>
</dbReference>
<feature type="region of interest" description="Disordered" evidence="1">
    <location>
        <begin position="56"/>
        <end position="124"/>
    </location>
</feature>
<comment type="caution">
    <text evidence="4">The sequence shown here is derived from an EMBL/GenBank/DDBJ whole genome shotgun (WGS) entry which is preliminary data.</text>
</comment>
<dbReference type="PANTHER" id="PTHR38687:SF1">
    <property type="entry name" value="CELL DIVISION PROTEIN DEDD"/>
    <property type="match status" value="1"/>
</dbReference>
<dbReference type="GO" id="GO:0032153">
    <property type="term" value="C:cell division site"/>
    <property type="evidence" value="ECO:0007669"/>
    <property type="project" value="TreeGrafter"/>
</dbReference>
<dbReference type="GO" id="GO:0042834">
    <property type="term" value="F:peptidoglycan binding"/>
    <property type="evidence" value="ECO:0007669"/>
    <property type="project" value="InterPro"/>
</dbReference>
<dbReference type="GO" id="GO:0030428">
    <property type="term" value="C:cell septum"/>
    <property type="evidence" value="ECO:0007669"/>
    <property type="project" value="TreeGrafter"/>
</dbReference>
<protein>
    <submittedName>
        <fullName evidence="4">SPOR domain-containing protein</fullName>
    </submittedName>
</protein>
<evidence type="ECO:0000313" key="4">
    <source>
        <dbReference type="EMBL" id="TLS69147.1"/>
    </source>
</evidence>
<evidence type="ECO:0000256" key="1">
    <source>
        <dbReference type="SAM" id="MobiDB-lite"/>
    </source>
</evidence>
<dbReference type="InterPro" id="IPR052521">
    <property type="entry name" value="Cell_div_SPOR-domain"/>
</dbReference>
<dbReference type="InterPro" id="IPR036680">
    <property type="entry name" value="SPOR-like_sf"/>
</dbReference>
<feature type="compositionally biased region" description="Basic and acidic residues" evidence="1">
    <location>
        <begin position="100"/>
        <end position="115"/>
    </location>
</feature>
<dbReference type="PROSITE" id="PS51724">
    <property type="entry name" value="SPOR"/>
    <property type="match status" value="1"/>
</dbReference>
<dbReference type="GO" id="GO:0032506">
    <property type="term" value="P:cytokinetic process"/>
    <property type="evidence" value="ECO:0007669"/>
    <property type="project" value="TreeGrafter"/>
</dbReference>